<proteinExistence type="predicted"/>
<reference evidence="1" key="1">
    <citation type="submission" date="2023-04" db="EMBL/GenBank/DDBJ databases">
        <title>Draft Genome sequencing of Naganishia species isolated from polar environments using Oxford Nanopore Technology.</title>
        <authorList>
            <person name="Leo P."/>
            <person name="Venkateswaran K."/>
        </authorList>
    </citation>
    <scope>NUCLEOTIDE SEQUENCE</scope>
    <source>
        <strain evidence="1">MNA-CCFEE 5262</strain>
    </source>
</reference>
<organism evidence="1 2">
    <name type="scientific">Naganishia adeliensis</name>
    <dbReference type="NCBI Taxonomy" id="92952"/>
    <lineage>
        <taxon>Eukaryota</taxon>
        <taxon>Fungi</taxon>
        <taxon>Dikarya</taxon>
        <taxon>Basidiomycota</taxon>
        <taxon>Agaricomycotina</taxon>
        <taxon>Tremellomycetes</taxon>
        <taxon>Filobasidiales</taxon>
        <taxon>Filobasidiaceae</taxon>
        <taxon>Naganishia</taxon>
    </lineage>
</organism>
<gene>
    <name evidence="1" type="ORF">QFC20_001701</name>
</gene>
<keyword evidence="2" id="KW-1185">Reference proteome</keyword>
<evidence type="ECO:0000313" key="2">
    <source>
        <dbReference type="Proteomes" id="UP001230649"/>
    </source>
</evidence>
<accession>A0ACC2WSA5</accession>
<sequence length="452" mass="49568">MTTSNGTTKTFPTIVNIETFVPAANGSGGDYHRQGNSHWIVAGNISNPMSQYPEFTHSRTSWGIGVLGSLFVKLTASDGTVGYATGFGGPPACWLIEEHFKRFVIGKDPRDTNLIWEQMFRGSMFYGRKGLTLATISVVDLAIWDLLGKIRGEPVYKMIGGRTKKDIPLYLTGPLPVEAKRMGFWGGKVPLPHGPHEGPEGLRKNVAFLKGHREAVGPDFPIMVDCYMSLNVQYAIELAQACIDEKINIHWWEEVLHPDDFDGHKLLKRALPTLKWTTGEHEYSKYGFRKLIEDRSIDILQPDVILSYDADILVLLDLTLGGLTELIKVAAMAAAYDIPVVPHGSGPYSFQAIMTFPNSSFCEYIANSPDGKSVHPSFGDLFLDEPLPVNGRIDLTDKPGFGMTLNLNAQLVPYSSFFTGPQKSLGDAAQDAQTAKSKVNGHHAEGNEAVGA</sequence>
<dbReference type="Proteomes" id="UP001230649">
    <property type="component" value="Unassembled WGS sequence"/>
</dbReference>
<dbReference type="EMBL" id="JASBWS010000010">
    <property type="protein sequence ID" value="KAJ9114185.1"/>
    <property type="molecule type" value="Genomic_DNA"/>
</dbReference>
<comment type="caution">
    <text evidence="1">The sequence shown here is derived from an EMBL/GenBank/DDBJ whole genome shotgun (WGS) entry which is preliminary data.</text>
</comment>
<protein>
    <submittedName>
        <fullName evidence="1">Uncharacterized protein</fullName>
    </submittedName>
</protein>
<evidence type="ECO:0000313" key="1">
    <source>
        <dbReference type="EMBL" id="KAJ9114185.1"/>
    </source>
</evidence>
<name>A0ACC2WSA5_9TREE</name>